<dbReference type="InterPro" id="IPR044867">
    <property type="entry name" value="DEUBAD_dom"/>
</dbReference>
<dbReference type="RefSeq" id="XP_010272537.1">
    <property type="nucleotide sequence ID" value="XM_010274235.2"/>
</dbReference>
<feature type="domain" description="DEUBAD" evidence="4">
    <location>
        <begin position="68"/>
        <end position="181"/>
    </location>
</feature>
<dbReference type="OMA" id="YHALRSY"/>
<evidence type="ECO:0000313" key="6">
    <source>
        <dbReference type="RefSeq" id="XP_010272537.1"/>
    </source>
</evidence>
<keyword evidence="5" id="KW-1185">Reference proteome</keyword>
<evidence type="ECO:0000259" key="4">
    <source>
        <dbReference type="PROSITE" id="PS51916"/>
    </source>
</evidence>
<evidence type="ECO:0000256" key="2">
    <source>
        <dbReference type="ARBA" id="ARBA00023242"/>
    </source>
</evidence>
<dbReference type="STRING" id="4432.A0A1U8B8C3"/>
<name>A0A1U8B8C3_NELNU</name>
<evidence type="ECO:0000313" key="5">
    <source>
        <dbReference type="Proteomes" id="UP000189703"/>
    </source>
</evidence>
<dbReference type="PROSITE" id="PS51916">
    <property type="entry name" value="DEUBAD"/>
    <property type="match status" value="1"/>
</dbReference>
<sequence length="639" mass="72283">MGLVKTVDHMGKGGNHLGNICYFPNEDGLERDESNVVGLDSGDDSDDCATEEMGFEFGMLGGQMCSIPYELYDLPDLKEILSLETWNSCLTDEERFSLSAYLPDMDQQTFWLTMRELLSGNNMFFGSPLVELFERLKGGFYPPKVTRFRESLQFLQRRAYYHSLRLYHENMAQTFSNMKRMWDKCRPSSSIEERILIWKVRKNHTGKDPLDLNAYPVDEDLTSKNLNLKTALLPSAKTTKYIDPKGETTKLLPPVASGMKLVSSNTSGKGVLKIKPAGMGSQQTCFLKTGSNYNWAQSQPTPKGVLKIVPKRSTRQEHSRTMSIYSEPTKLTEAPVLQTSRFSPSPASLYNWDVGDYDGESSFPHKVRGRKAYRSPEVPDYMDRQRVDLLNSTIGPSRNLQNSIRKVRRAKNQSFDAIRDLPEHSLFGSEPGEWNRDENSAKGGHLSSRNSLDGRKLACESENLRQNLRSREPSQSSLESFQFGTEYYQGEKLITPKQEKYITKHPRISEVASRISGAGIEEHETVKISSDRTKRHRDVSSAEGSHKLCNQLSISEGLRDGVAFPITYKRRKTQMKPDSLDFIKPLATGSDYGAKKLKEENHRLGESVKAVKIKFKNWDEKSLNKQGIVNGLQYGSPSA</sequence>
<dbReference type="GeneID" id="104608295"/>
<dbReference type="AlphaFoldDB" id="A0A1U8B8C3"/>
<dbReference type="KEGG" id="nnu:104608295"/>
<accession>A0A1U8B8C3</accession>
<dbReference type="GO" id="GO:0031011">
    <property type="term" value="C:Ino80 complex"/>
    <property type="evidence" value="ECO:0007669"/>
    <property type="project" value="InterPro"/>
</dbReference>
<keyword evidence="2" id="KW-0539">Nucleus</keyword>
<dbReference type="PANTHER" id="PTHR13052">
    <property type="entry name" value="NFRKB-RELATED"/>
    <property type="match status" value="1"/>
</dbReference>
<dbReference type="RefSeq" id="XP_010272538.1">
    <property type="nucleotide sequence ID" value="XM_010274236.2"/>
</dbReference>
<dbReference type="Proteomes" id="UP000189703">
    <property type="component" value="Unplaced"/>
</dbReference>
<dbReference type="PANTHER" id="PTHR13052:SF3">
    <property type="entry name" value="NUCLEAR FACTOR RELATED TO KAPPA-B-BINDING PROTEIN"/>
    <property type="match status" value="1"/>
</dbReference>
<reference evidence="6 7" key="1">
    <citation type="submission" date="2025-04" db="UniProtKB">
        <authorList>
            <consortium name="RefSeq"/>
        </authorList>
    </citation>
    <scope>IDENTIFICATION</scope>
</reference>
<dbReference type="InterPro" id="IPR024867">
    <property type="entry name" value="NFRKB"/>
</dbReference>
<organism evidence="5 6">
    <name type="scientific">Nelumbo nucifera</name>
    <name type="common">Sacred lotus</name>
    <dbReference type="NCBI Taxonomy" id="4432"/>
    <lineage>
        <taxon>Eukaryota</taxon>
        <taxon>Viridiplantae</taxon>
        <taxon>Streptophyta</taxon>
        <taxon>Embryophyta</taxon>
        <taxon>Tracheophyta</taxon>
        <taxon>Spermatophyta</taxon>
        <taxon>Magnoliopsida</taxon>
        <taxon>Proteales</taxon>
        <taxon>Nelumbonaceae</taxon>
        <taxon>Nelumbo</taxon>
    </lineage>
</organism>
<feature type="region of interest" description="Disordered" evidence="3">
    <location>
        <begin position="421"/>
        <end position="454"/>
    </location>
</feature>
<evidence type="ECO:0000313" key="7">
    <source>
        <dbReference type="RefSeq" id="XP_010272538.1"/>
    </source>
</evidence>
<dbReference type="eggNOG" id="ENOG502QPJM">
    <property type="taxonomic scope" value="Eukaryota"/>
</dbReference>
<dbReference type="CDD" id="cd21865">
    <property type="entry name" value="DEUBAD_NFRKB"/>
    <property type="match status" value="1"/>
</dbReference>
<proteinExistence type="predicted"/>
<dbReference type="OrthoDB" id="1938996at2759"/>
<protein>
    <submittedName>
        <fullName evidence="6 7">Uncharacterized protein LOC104608295</fullName>
    </submittedName>
</protein>
<gene>
    <name evidence="6 7" type="primary">LOC104608295</name>
</gene>
<comment type="subcellular location">
    <subcellularLocation>
        <location evidence="1">Nucleus</location>
    </subcellularLocation>
</comment>
<evidence type="ECO:0000256" key="3">
    <source>
        <dbReference type="SAM" id="MobiDB-lite"/>
    </source>
</evidence>
<evidence type="ECO:0000256" key="1">
    <source>
        <dbReference type="ARBA" id="ARBA00004123"/>
    </source>
</evidence>